<dbReference type="STRING" id="553175.POREN0001_1728"/>
<keyword evidence="2" id="KW-1185">Reference proteome</keyword>
<dbReference type="Proteomes" id="UP000004295">
    <property type="component" value="Unassembled WGS sequence"/>
</dbReference>
<dbReference type="AlphaFoldDB" id="C3JBJ4"/>
<protein>
    <submittedName>
        <fullName evidence="1">Uncharacterized protein</fullName>
    </submittedName>
</protein>
<name>C3JBJ4_POREA</name>
<gene>
    <name evidence="1" type="ORF">POREN0001_1728</name>
</gene>
<evidence type="ECO:0000313" key="1">
    <source>
        <dbReference type="EMBL" id="EEN82423.1"/>
    </source>
</evidence>
<proteinExistence type="predicted"/>
<evidence type="ECO:0000313" key="2">
    <source>
        <dbReference type="Proteomes" id="UP000004295"/>
    </source>
</evidence>
<sequence length="39" mass="4399">MAEMESLWILVFLGKEKEECRHPLTSSPKGSLEVPLKGK</sequence>
<accession>C3JBJ4</accession>
<organism evidence="1 2">
    <name type="scientific">Porphyromonas endodontalis (strain ATCC 35406 / DSM 24491 / JCM 8526 / CCUG 16442 / BCRC 14492 / NCTC 13058 / HG 370)</name>
    <name type="common">Bacteroides endodontalis</name>
    <dbReference type="NCBI Taxonomy" id="553175"/>
    <lineage>
        <taxon>Bacteria</taxon>
        <taxon>Pseudomonadati</taxon>
        <taxon>Bacteroidota</taxon>
        <taxon>Bacteroidia</taxon>
        <taxon>Bacteroidales</taxon>
        <taxon>Porphyromonadaceae</taxon>
        <taxon>Porphyromonas</taxon>
    </lineage>
</organism>
<comment type="caution">
    <text evidence="1">The sequence shown here is derived from an EMBL/GenBank/DDBJ whole genome shotgun (WGS) entry which is preliminary data.</text>
</comment>
<reference evidence="1 2" key="1">
    <citation type="submission" date="2009-04" db="EMBL/GenBank/DDBJ databases">
        <authorList>
            <person name="Sebastian Y."/>
            <person name="Madupu R."/>
            <person name="Durkin A.S."/>
            <person name="Torralba M."/>
            <person name="Methe B."/>
            <person name="Sutton G.G."/>
            <person name="Strausberg R.L."/>
            <person name="Nelson K.E."/>
        </authorList>
    </citation>
    <scope>NUCLEOTIDE SEQUENCE [LARGE SCALE GENOMIC DNA]</scope>
    <source>
        <strain evidence="2">ATCC 35406 / BCRC 14492 / JCM 8526 / NCTC 13058 / HG 370</strain>
    </source>
</reference>
<dbReference type="EMBL" id="ACNN01000026">
    <property type="protein sequence ID" value="EEN82423.1"/>
    <property type="molecule type" value="Genomic_DNA"/>
</dbReference>